<keyword evidence="1" id="KW-0472">Membrane</keyword>
<gene>
    <name evidence="3" type="ORF">BV898_05716</name>
</gene>
<sequence>MSITSRTLFALIMWYCLITHPILGSSFPPPAHAGDDDETNDHRTFSHLNTHEILSLNSRQFYFCPGDSDEFHFICRNKSPDIRACMVNRCYVDGSSVITEVHQNNGGTGVVLKEHGHFELAVHVRDEDSANAWYFCAPACTLKELPRTTRNMETKTCRPCPTAPRSAGTSLQGKVNGTFKSIATAHHDSLSPPKDGAMPQHIKLNVMFEGSTLSCLLLIAAFGVAAGVCYFQRRNEKLFPDSAGAYFI</sequence>
<keyword evidence="4" id="KW-1185">Reference proteome</keyword>
<evidence type="ECO:0000313" key="3">
    <source>
        <dbReference type="EMBL" id="OQV20158.1"/>
    </source>
</evidence>
<evidence type="ECO:0000256" key="2">
    <source>
        <dbReference type="SAM" id="SignalP"/>
    </source>
</evidence>
<dbReference type="AlphaFoldDB" id="A0A1W0WY83"/>
<reference evidence="4" key="1">
    <citation type="submission" date="2017-01" db="EMBL/GenBank/DDBJ databases">
        <title>Comparative genomics of anhydrobiosis in the tardigrade Hypsibius dujardini.</title>
        <authorList>
            <person name="Yoshida Y."/>
            <person name="Koutsovoulos G."/>
            <person name="Laetsch D."/>
            <person name="Stevens L."/>
            <person name="Kumar S."/>
            <person name="Horikawa D."/>
            <person name="Ishino K."/>
            <person name="Komine S."/>
            <person name="Tomita M."/>
            <person name="Blaxter M."/>
            <person name="Arakawa K."/>
        </authorList>
    </citation>
    <scope>NUCLEOTIDE SEQUENCE [LARGE SCALE GENOMIC DNA]</scope>
    <source>
        <strain evidence="4">Z151</strain>
    </source>
</reference>
<feature type="chain" id="PRO_5012031764" evidence="2">
    <location>
        <begin position="25"/>
        <end position="248"/>
    </location>
</feature>
<feature type="signal peptide" evidence="2">
    <location>
        <begin position="1"/>
        <end position="24"/>
    </location>
</feature>
<dbReference type="EMBL" id="MTYJ01000032">
    <property type="protein sequence ID" value="OQV20158.1"/>
    <property type="molecule type" value="Genomic_DNA"/>
</dbReference>
<proteinExistence type="predicted"/>
<keyword evidence="2" id="KW-0732">Signal</keyword>
<keyword evidence="1" id="KW-1133">Transmembrane helix</keyword>
<name>A0A1W0WY83_HYPEX</name>
<organism evidence="3 4">
    <name type="scientific">Hypsibius exemplaris</name>
    <name type="common">Freshwater tardigrade</name>
    <dbReference type="NCBI Taxonomy" id="2072580"/>
    <lineage>
        <taxon>Eukaryota</taxon>
        <taxon>Metazoa</taxon>
        <taxon>Ecdysozoa</taxon>
        <taxon>Tardigrada</taxon>
        <taxon>Eutardigrada</taxon>
        <taxon>Parachela</taxon>
        <taxon>Hypsibioidea</taxon>
        <taxon>Hypsibiidae</taxon>
        <taxon>Hypsibius</taxon>
    </lineage>
</organism>
<dbReference type="Proteomes" id="UP000192578">
    <property type="component" value="Unassembled WGS sequence"/>
</dbReference>
<keyword evidence="1" id="KW-0812">Transmembrane</keyword>
<comment type="caution">
    <text evidence="3">The sequence shown here is derived from an EMBL/GenBank/DDBJ whole genome shotgun (WGS) entry which is preliminary data.</text>
</comment>
<evidence type="ECO:0000313" key="4">
    <source>
        <dbReference type="Proteomes" id="UP000192578"/>
    </source>
</evidence>
<accession>A0A1W0WY83</accession>
<protein>
    <submittedName>
        <fullName evidence="3">Uncharacterized protein</fullName>
    </submittedName>
</protein>
<evidence type="ECO:0000256" key="1">
    <source>
        <dbReference type="SAM" id="Phobius"/>
    </source>
</evidence>
<feature type="transmembrane region" description="Helical" evidence="1">
    <location>
        <begin position="211"/>
        <end position="231"/>
    </location>
</feature>